<reference evidence="2 3" key="1">
    <citation type="submission" date="2018-08" db="EMBL/GenBank/DDBJ databases">
        <title>Henriciella mobilis sp. nov., isolated from seawater.</title>
        <authorList>
            <person name="Cheng H."/>
            <person name="Wu Y.-H."/>
            <person name="Xu X.-W."/>
            <person name="Guo L.-L."/>
        </authorList>
    </citation>
    <scope>NUCLEOTIDE SEQUENCE [LARGE SCALE GENOMIC DNA]</scope>
    <source>
        <strain evidence="2 3">JN25</strain>
    </source>
</reference>
<dbReference type="RefSeq" id="WP_119377031.1">
    <property type="nucleotide sequence ID" value="NZ_QWFX01000013.1"/>
</dbReference>
<feature type="domain" description="DUF2460" evidence="1">
    <location>
        <begin position="7"/>
        <end position="206"/>
    </location>
</feature>
<dbReference type="AlphaFoldDB" id="A0A399RAA0"/>
<proteinExistence type="predicted"/>
<sequence length="206" mass="21655">MSGSAFDDVRFPLPVGPGATGGAVWRTDVVTLASGAEVRNARWAGSRRRWDIASAVCSTSDLALLTAFFEARMGRLRGFRFRDPADRSSAMPGQAPGPQDQSIGLGDGVTNTFQLGKAYGGLVKAVTKPVDGTVSIAVDGVPQTSGWSVDCLTGEIVFDTPPALGAALTAGFEFECPVRFDTDRLDITHELIGAGRAVSVPIIEIR</sequence>
<dbReference type="NCBIfam" id="TIGR02217">
    <property type="entry name" value="chp_TIGR02217"/>
    <property type="match status" value="1"/>
</dbReference>
<keyword evidence="3" id="KW-1185">Reference proteome</keyword>
<dbReference type="OrthoDB" id="1685145at2"/>
<accession>A0A399RAA0</accession>
<dbReference type="Proteomes" id="UP000266385">
    <property type="component" value="Unassembled WGS sequence"/>
</dbReference>
<protein>
    <submittedName>
        <fullName evidence="2">TIGR02217 family protein</fullName>
    </submittedName>
</protein>
<evidence type="ECO:0000259" key="1">
    <source>
        <dbReference type="Pfam" id="PF09343"/>
    </source>
</evidence>
<dbReference type="EMBL" id="QWFX01000013">
    <property type="protein sequence ID" value="RIJ28496.1"/>
    <property type="molecule type" value="Genomic_DNA"/>
</dbReference>
<evidence type="ECO:0000313" key="2">
    <source>
        <dbReference type="EMBL" id="RIJ28496.1"/>
    </source>
</evidence>
<dbReference type="InterPro" id="IPR011740">
    <property type="entry name" value="DUF2460"/>
</dbReference>
<evidence type="ECO:0000313" key="3">
    <source>
        <dbReference type="Proteomes" id="UP000266385"/>
    </source>
</evidence>
<dbReference type="Pfam" id="PF09343">
    <property type="entry name" value="DUF2460"/>
    <property type="match status" value="1"/>
</dbReference>
<gene>
    <name evidence="2" type="ORF">D1223_14045</name>
</gene>
<name>A0A399RAA0_9PROT</name>
<organism evidence="2 3">
    <name type="scientific">Henriciella mobilis</name>
    <dbReference type="NCBI Taxonomy" id="2305467"/>
    <lineage>
        <taxon>Bacteria</taxon>
        <taxon>Pseudomonadati</taxon>
        <taxon>Pseudomonadota</taxon>
        <taxon>Alphaproteobacteria</taxon>
        <taxon>Hyphomonadales</taxon>
        <taxon>Hyphomonadaceae</taxon>
        <taxon>Henriciella</taxon>
    </lineage>
</organism>
<comment type="caution">
    <text evidence="2">The sequence shown here is derived from an EMBL/GenBank/DDBJ whole genome shotgun (WGS) entry which is preliminary data.</text>
</comment>